<feature type="region of interest" description="Disordered" evidence="1">
    <location>
        <begin position="267"/>
        <end position="288"/>
    </location>
</feature>
<reference evidence="2" key="1">
    <citation type="submission" date="2023-08" db="EMBL/GenBank/DDBJ databases">
        <authorList>
            <person name="Chen Y."/>
            <person name="Shah S."/>
            <person name="Dougan E. K."/>
            <person name="Thang M."/>
            <person name="Chan C."/>
        </authorList>
    </citation>
    <scope>NUCLEOTIDE SEQUENCE</scope>
</reference>
<name>A0AA36IT61_9DINO</name>
<dbReference type="EMBL" id="CAUJNA010002495">
    <property type="protein sequence ID" value="CAJ1393174.1"/>
    <property type="molecule type" value="Genomic_DNA"/>
</dbReference>
<keyword evidence="3" id="KW-1185">Reference proteome</keyword>
<sequence>PPAGAGNGDNTDAKSDSSSEELNVHKFLAELEAELDRLPTQEAELDYTDGAFLALPVEAEQEQVEEVAPAAAETSDEEVAPKRRLRGKQAAPAAYQRQMRKEVLKRAGLLKRPATTRGKRSKELCRARRGTPCQFNLDHPGQPARVHPDRGQEKTDFDVAQVLQAARWNQITAALWKFAAKSGAVLDAALGRVREFLGDSEAEAYTKKIQARQKQQKKQPTSPTWEDCWGERKLVGRALKDRQRAEHEALVRRDQRVARRKFFFPDKVNNPGRISEEAEAAEKAAVLQ</sequence>
<feature type="region of interest" description="Disordered" evidence="1">
    <location>
        <begin position="208"/>
        <end position="227"/>
    </location>
</feature>
<organism evidence="2 3">
    <name type="scientific">Effrenium voratum</name>
    <dbReference type="NCBI Taxonomy" id="2562239"/>
    <lineage>
        <taxon>Eukaryota</taxon>
        <taxon>Sar</taxon>
        <taxon>Alveolata</taxon>
        <taxon>Dinophyceae</taxon>
        <taxon>Suessiales</taxon>
        <taxon>Symbiodiniaceae</taxon>
        <taxon>Effrenium</taxon>
    </lineage>
</organism>
<comment type="caution">
    <text evidence="2">The sequence shown here is derived from an EMBL/GenBank/DDBJ whole genome shotgun (WGS) entry which is preliminary data.</text>
</comment>
<feature type="non-terminal residue" evidence="2">
    <location>
        <position position="288"/>
    </location>
</feature>
<dbReference type="AlphaFoldDB" id="A0AA36IT61"/>
<feature type="region of interest" description="Disordered" evidence="1">
    <location>
        <begin position="1"/>
        <end position="21"/>
    </location>
</feature>
<accession>A0AA36IT61</accession>
<evidence type="ECO:0000313" key="2">
    <source>
        <dbReference type="EMBL" id="CAJ1393174.1"/>
    </source>
</evidence>
<dbReference type="Proteomes" id="UP001178507">
    <property type="component" value="Unassembled WGS sequence"/>
</dbReference>
<feature type="compositionally biased region" description="Basic and acidic residues" evidence="1">
    <location>
        <begin position="11"/>
        <end position="21"/>
    </location>
</feature>
<gene>
    <name evidence="2" type="ORF">EVOR1521_LOCUS18098</name>
</gene>
<evidence type="ECO:0000256" key="1">
    <source>
        <dbReference type="SAM" id="MobiDB-lite"/>
    </source>
</evidence>
<feature type="non-terminal residue" evidence="2">
    <location>
        <position position="1"/>
    </location>
</feature>
<feature type="region of interest" description="Disordered" evidence="1">
    <location>
        <begin position="66"/>
        <end position="98"/>
    </location>
</feature>
<feature type="region of interest" description="Disordered" evidence="1">
    <location>
        <begin position="129"/>
        <end position="150"/>
    </location>
</feature>
<proteinExistence type="predicted"/>
<protein>
    <submittedName>
        <fullName evidence="2">Uncharacterized protein</fullName>
    </submittedName>
</protein>
<evidence type="ECO:0000313" key="3">
    <source>
        <dbReference type="Proteomes" id="UP001178507"/>
    </source>
</evidence>